<dbReference type="AlphaFoldDB" id="A0A1F5YRF0"/>
<gene>
    <name evidence="1" type="ORF">A2Z33_02075</name>
</gene>
<protein>
    <submittedName>
        <fullName evidence="1">Uncharacterized protein</fullName>
    </submittedName>
</protein>
<dbReference type="STRING" id="1798374.A2Z33_02075"/>
<accession>A0A1F5YRF0</accession>
<name>A0A1F5YRF0_9BACT</name>
<dbReference type="Proteomes" id="UP000178448">
    <property type="component" value="Unassembled WGS sequence"/>
</dbReference>
<organism evidence="1 2">
    <name type="scientific">Candidatus Gottesmanbacteria bacterium RBG_16_52_11</name>
    <dbReference type="NCBI Taxonomy" id="1798374"/>
    <lineage>
        <taxon>Bacteria</taxon>
        <taxon>Candidatus Gottesmaniibacteriota</taxon>
    </lineage>
</organism>
<evidence type="ECO:0000313" key="2">
    <source>
        <dbReference type="Proteomes" id="UP000178448"/>
    </source>
</evidence>
<evidence type="ECO:0000313" key="1">
    <source>
        <dbReference type="EMBL" id="OGG02557.1"/>
    </source>
</evidence>
<proteinExistence type="predicted"/>
<comment type="caution">
    <text evidence="1">The sequence shown here is derived from an EMBL/GenBank/DDBJ whole genome shotgun (WGS) entry which is preliminary data.</text>
</comment>
<dbReference type="EMBL" id="MFJD01000007">
    <property type="protein sequence ID" value="OGG02557.1"/>
    <property type="molecule type" value="Genomic_DNA"/>
</dbReference>
<reference evidence="1 2" key="1">
    <citation type="journal article" date="2016" name="Nat. Commun.">
        <title>Thousands of microbial genomes shed light on interconnected biogeochemical processes in an aquifer system.</title>
        <authorList>
            <person name="Anantharaman K."/>
            <person name="Brown C.T."/>
            <person name="Hug L.A."/>
            <person name="Sharon I."/>
            <person name="Castelle C.J."/>
            <person name="Probst A.J."/>
            <person name="Thomas B.C."/>
            <person name="Singh A."/>
            <person name="Wilkins M.J."/>
            <person name="Karaoz U."/>
            <person name="Brodie E.L."/>
            <person name="Williams K.H."/>
            <person name="Hubbard S.S."/>
            <person name="Banfield J.F."/>
        </authorList>
    </citation>
    <scope>NUCLEOTIDE SEQUENCE [LARGE SCALE GENOMIC DNA]</scope>
</reference>
<sequence length="121" mass="13584">MGERIIQIPEGYILALPEWDLLEPADQVVKFLTDTPDAPKPADTTVGILYETNSPRKLIRSVLKDWENGNPVRAKYLSAGGQYRECLVTGVQQLQDSPDCPVSDPERYVVLYIRTPVAQLE</sequence>